<dbReference type="Gene3D" id="1.10.3720.10">
    <property type="entry name" value="MetI-like"/>
    <property type="match status" value="1"/>
</dbReference>
<proteinExistence type="inferred from homology"/>
<accession>A0A2V3XUU7</accession>
<keyword evidence="4 7" id="KW-0812">Transmembrane</keyword>
<feature type="domain" description="ABC transmembrane type-1" evidence="8">
    <location>
        <begin position="72"/>
        <end position="264"/>
    </location>
</feature>
<dbReference type="EMBL" id="QJKD01000029">
    <property type="protein sequence ID" value="PXX43707.1"/>
    <property type="molecule type" value="Genomic_DNA"/>
</dbReference>
<dbReference type="GO" id="GO:0005886">
    <property type="term" value="C:plasma membrane"/>
    <property type="evidence" value="ECO:0007669"/>
    <property type="project" value="UniProtKB-SubCell"/>
</dbReference>
<dbReference type="GeneID" id="86064969"/>
<feature type="transmembrane region" description="Helical" evidence="7">
    <location>
        <begin position="140"/>
        <end position="158"/>
    </location>
</feature>
<keyword evidence="2 7" id="KW-0813">Transport</keyword>
<evidence type="ECO:0000256" key="1">
    <source>
        <dbReference type="ARBA" id="ARBA00004651"/>
    </source>
</evidence>
<dbReference type="PROSITE" id="PS50928">
    <property type="entry name" value="ABC_TM1"/>
    <property type="match status" value="1"/>
</dbReference>
<keyword evidence="3" id="KW-1003">Cell membrane</keyword>
<comment type="subcellular location">
    <subcellularLocation>
        <location evidence="1 7">Cell membrane</location>
        <topology evidence="1 7">Multi-pass membrane protein</topology>
    </subcellularLocation>
</comment>
<evidence type="ECO:0000313" key="10">
    <source>
        <dbReference type="Proteomes" id="UP000248057"/>
    </source>
</evidence>
<feature type="transmembrane region" description="Helical" evidence="7">
    <location>
        <begin position="107"/>
        <end position="128"/>
    </location>
</feature>
<feature type="transmembrane region" description="Helical" evidence="7">
    <location>
        <begin position="241"/>
        <end position="264"/>
    </location>
</feature>
<evidence type="ECO:0000256" key="4">
    <source>
        <dbReference type="ARBA" id="ARBA00022692"/>
    </source>
</evidence>
<name>A0A2V3XUU7_9FIRM</name>
<evidence type="ECO:0000256" key="6">
    <source>
        <dbReference type="ARBA" id="ARBA00023136"/>
    </source>
</evidence>
<evidence type="ECO:0000256" key="7">
    <source>
        <dbReference type="RuleBase" id="RU363032"/>
    </source>
</evidence>
<keyword evidence="5 7" id="KW-1133">Transmembrane helix</keyword>
<dbReference type="GO" id="GO:0055085">
    <property type="term" value="P:transmembrane transport"/>
    <property type="evidence" value="ECO:0007669"/>
    <property type="project" value="InterPro"/>
</dbReference>
<comment type="similarity">
    <text evidence="7">Belongs to the binding-protein-dependent transport system permease family.</text>
</comment>
<dbReference type="CDD" id="cd06261">
    <property type="entry name" value="TM_PBP2"/>
    <property type="match status" value="1"/>
</dbReference>
<feature type="transmembrane region" description="Helical" evidence="7">
    <location>
        <begin position="71"/>
        <end position="95"/>
    </location>
</feature>
<dbReference type="InterPro" id="IPR000515">
    <property type="entry name" value="MetI-like"/>
</dbReference>
<dbReference type="PANTHER" id="PTHR43744:SF3">
    <property type="entry name" value="LACTOSE TRANSPORT SYSTEM PERMEASE PROTEIN LACG"/>
    <property type="match status" value="1"/>
</dbReference>
<dbReference type="InterPro" id="IPR035906">
    <property type="entry name" value="MetI-like_sf"/>
</dbReference>
<evidence type="ECO:0000256" key="5">
    <source>
        <dbReference type="ARBA" id="ARBA00022989"/>
    </source>
</evidence>
<dbReference type="SUPFAM" id="SSF161098">
    <property type="entry name" value="MetI-like"/>
    <property type="match status" value="1"/>
</dbReference>
<evidence type="ECO:0000256" key="2">
    <source>
        <dbReference type="ARBA" id="ARBA00022448"/>
    </source>
</evidence>
<dbReference type="PANTHER" id="PTHR43744">
    <property type="entry name" value="ABC TRANSPORTER PERMEASE PROTEIN MG189-RELATED-RELATED"/>
    <property type="match status" value="1"/>
</dbReference>
<keyword evidence="10" id="KW-1185">Reference proteome</keyword>
<sequence length="279" mass="31525">MKKKLGIADIIYYSVLSIMALVILLPFIWLVSTSFDYFKSYTLPYPPRMLPKKLSTFNYEMALTNVPIVRYLFNTVIIAVLDVIFNVFIATLTGFCISKGKFPGKNLIMIFILSNMMVPFETKLMPMYQIIKKLGFSNQFMGVILPGVMTNAMFMFFVKKFCDDLPDDLYEAGVIDGASKFRIYAQLFLPLMQPIIATIVILDVVNVWNDLLWPMIVLNKSQNYTIQIGLVLYNASANGQVHAGIALALSILSVIPLAIVFIFVQKYIVQSIAFSGLKQ</sequence>
<dbReference type="RefSeq" id="WP_110326613.1">
    <property type="nucleotide sequence ID" value="NZ_QJKD01000029.1"/>
</dbReference>
<dbReference type="AlphaFoldDB" id="A0A2V3XUU7"/>
<feature type="transmembrane region" description="Helical" evidence="7">
    <location>
        <begin position="187"/>
        <end position="208"/>
    </location>
</feature>
<reference evidence="9 10" key="1">
    <citation type="submission" date="2018-05" db="EMBL/GenBank/DDBJ databases">
        <title>Genomic Encyclopedia of Type Strains, Phase IV (KMG-IV): sequencing the most valuable type-strain genomes for metagenomic binning, comparative biology and taxonomic classification.</title>
        <authorList>
            <person name="Goeker M."/>
        </authorList>
    </citation>
    <scope>NUCLEOTIDE SEQUENCE [LARGE SCALE GENOMIC DNA]</scope>
    <source>
        <strain evidence="9 10">DSM 24995</strain>
    </source>
</reference>
<evidence type="ECO:0000259" key="8">
    <source>
        <dbReference type="PROSITE" id="PS50928"/>
    </source>
</evidence>
<organism evidence="9 10">
    <name type="scientific">Hungatella effluvii</name>
    <dbReference type="NCBI Taxonomy" id="1096246"/>
    <lineage>
        <taxon>Bacteria</taxon>
        <taxon>Bacillati</taxon>
        <taxon>Bacillota</taxon>
        <taxon>Clostridia</taxon>
        <taxon>Lachnospirales</taxon>
        <taxon>Lachnospiraceae</taxon>
        <taxon>Hungatella</taxon>
    </lineage>
</organism>
<gene>
    <name evidence="9" type="ORF">DFR60_12914</name>
</gene>
<evidence type="ECO:0000313" key="9">
    <source>
        <dbReference type="EMBL" id="PXX43707.1"/>
    </source>
</evidence>
<dbReference type="Pfam" id="PF00528">
    <property type="entry name" value="BPD_transp_1"/>
    <property type="match status" value="1"/>
</dbReference>
<comment type="caution">
    <text evidence="9">The sequence shown here is derived from an EMBL/GenBank/DDBJ whole genome shotgun (WGS) entry which is preliminary data.</text>
</comment>
<keyword evidence="6 7" id="KW-0472">Membrane</keyword>
<feature type="transmembrane region" description="Helical" evidence="7">
    <location>
        <begin position="12"/>
        <end position="31"/>
    </location>
</feature>
<evidence type="ECO:0000256" key="3">
    <source>
        <dbReference type="ARBA" id="ARBA00022475"/>
    </source>
</evidence>
<protein>
    <submittedName>
        <fullName evidence="9">Carbohydrate ABC transporter membrane protein 2 (CUT1 family)</fullName>
    </submittedName>
</protein>
<dbReference type="Proteomes" id="UP000248057">
    <property type="component" value="Unassembled WGS sequence"/>
</dbReference>